<evidence type="ECO:0000256" key="4">
    <source>
        <dbReference type="ARBA" id="ARBA00022786"/>
    </source>
</evidence>
<dbReference type="GO" id="GO:0006508">
    <property type="term" value="P:proteolysis"/>
    <property type="evidence" value="ECO:0007669"/>
    <property type="project" value="UniProtKB-KW"/>
</dbReference>
<evidence type="ECO:0000256" key="6">
    <source>
        <dbReference type="ARBA" id="ARBA00022807"/>
    </source>
</evidence>
<keyword evidence="4" id="KW-0833">Ubl conjugation pathway</keyword>
<evidence type="ECO:0000313" key="8">
    <source>
        <dbReference type="Proteomes" id="UP000663842"/>
    </source>
</evidence>
<evidence type="ECO:0000256" key="5">
    <source>
        <dbReference type="ARBA" id="ARBA00022801"/>
    </source>
</evidence>
<comment type="catalytic activity">
    <reaction evidence="1">
        <text>Thiol-dependent hydrolysis of ester, thioester, amide, peptide and isopeptide bonds formed by the C-terminal Gly of ubiquitin (a 76-residue protein attached to proteins as an intracellular targeting signal).</text>
        <dbReference type="EC" id="3.4.19.12"/>
    </reaction>
</comment>
<dbReference type="PANTHER" id="PTHR13367:SF34">
    <property type="match status" value="1"/>
</dbReference>
<keyword evidence="5" id="KW-0378">Hydrolase</keyword>
<keyword evidence="3" id="KW-0645">Protease</keyword>
<proteinExistence type="predicted"/>
<comment type="caution">
    <text evidence="7">The sequence shown here is derived from an EMBL/GenBank/DDBJ whole genome shotgun (WGS) entry which is preliminary data.</text>
</comment>
<sequence>MDAIFVCDRQYQHHAFSTSPASERLDRCLFYLDEIHTRGTDFKFPNEFRAAVTLGNGLTKDRLVQACMRMRKLGKGNGNDHISLTDILRWVYENTQQATWDGLHHWATQSLSFQQKISAFRNFDWNNYQQILTNIMMENLAKASLEAEILDLKTMYGHKKTFQTVYEIYSARYQYSNTGYSTEIHEAVSKRLLDYGGAKTLLTQLLDEEQQRELEREQEAEEERQQIRPIAAVPCEPILHHEIMNLCEMHDPILNLSRLPNVFCPITDAFIGTTFYRESQPGCWQENLWITTEFKRVIQTKGESLDPFLRPPRWILIYRNQHIIFLSPYEANELMDCLQYFYDKSPSKKL</sequence>
<dbReference type="InterPro" id="IPR051346">
    <property type="entry name" value="OTU_Deubiquitinase"/>
</dbReference>
<keyword evidence="6" id="KW-0788">Thiol protease</keyword>
<name>A0A820M067_9BILA</name>
<accession>A0A820M067</accession>
<dbReference type="EC" id="3.4.19.12" evidence="2"/>
<dbReference type="PANTHER" id="PTHR13367">
    <property type="entry name" value="UBIQUITIN THIOESTERASE"/>
    <property type="match status" value="1"/>
</dbReference>
<dbReference type="GO" id="GO:0004843">
    <property type="term" value="F:cysteine-type deubiquitinase activity"/>
    <property type="evidence" value="ECO:0007669"/>
    <property type="project" value="UniProtKB-EC"/>
</dbReference>
<organism evidence="7 8">
    <name type="scientific">Rotaria magnacalcarata</name>
    <dbReference type="NCBI Taxonomy" id="392030"/>
    <lineage>
        <taxon>Eukaryota</taxon>
        <taxon>Metazoa</taxon>
        <taxon>Spiralia</taxon>
        <taxon>Gnathifera</taxon>
        <taxon>Rotifera</taxon>
        <taxon>Eurotatoria</taxon>
        <taxon>Bdelloidea</taxon>
        <taxon>Philodinida</taxon>
        <taxon>Philodinidae</taxon>
        <taxon>Rotaria</taxon>
    </lineage>
</organism>
<evidence type="ECO:0000313" key="7">
    <source>
        <dbReference type="EMBL" id="CAF4366222.1"/>
    </source>
</evidence>
<gene>
    <name evidence="7" type="ORF">UXM345_LOCUS36746</name>
</gene>
<feature type="non-terminal residue" evidence="7">
    <location>
        <position position="1"/>
    </location>
</feature>
<dbReference type="Proteomes" id="UP000663842">
    <property type="component" value="Unassembled WGS sequence"/>
</dbReference>
<dbReference type="EMBL" id="CAJOBF010017955">
    <property type="protein sequence ID" value="CAF4366222.1"/>
    <property type="molecule type" value="Genomic_DNA"/>
</dbReference>
<evidence type="ECO:0000256" key="3">
    <source>
        <dbReference type="ARBA" id="ARBA00022670"/>
    </source>
</evidence>
<dbReference type="AlphaFoldDB" id="A0A820M067"/>
<evidence type="ECO:0000256" key="2">
    <source>
        <dbReference type="ARBA" id="ARBA00012759"/>
    </source>
</evidence>
<evidence type="ECO:0000256" key="1">
    <source>
        <dbReference type="ARBA" id="ARBA00000707"/>
    </source>
</evidence>
<reference evidence="7" key="1">
    <citation type="submission" date="2021-02" db="EMBL/GenBank/DDBJ databases">
        <authorList>
            <person name="Nowell W R."/>
        </authorList>
    </citation>
    <scope>NUCLEOTIDE SEQUENCE</scope>
</reference>
<protein>
    <recommendedName>
        <fullName evidence="2">ubiquitinyl hydrolase 1</fullName>
        <ecNumber evidence="2">3.4.19.12</ecNumber>
    </recommendedName>
</protein>